<name>A0A1L7WUZ5_9HELO</name>
<evidence type="ECO:0000313" key="2">
    <source>
        <dbReference type="Proteomes" id="UP000184330"/>
    </source>
</evidence>
<evidence type="ECO:0000313" key="1">
    <source>
        <dbReference type="EMBL" id="CZR56596.1"/>
    </source>
</evidence>
<dbReference type="EMBL" id="FJOG01000008">
    <property type="protein sequence ID" value="CZR56596.1"/>
    <property type="molecule type" value="Genomic_DNA"/>
</dbReference>
<gene>
    <name evidence="1" type="ORF">PAC_06485</name>
</gene>
<dbReference type="Proteomes" id="UP000184330">
    <property type="component" value="Unassembled WGS sequence"/>
</dbReference>
<keyword evidence="2" id="KW-1185">Reference proteome</keyword>
<organism evidence="1 2">
    <name type="scientific">Phialocephala subalpina</name>
    <dbReference type="NCBI Taxonomy" id="576137"/>
    <lineage>
        <taxon>Eukaryota</taxon>
        <taxon>Fungi</taxon>
        <taxon>Dikarya</taxon>
        <taxon>Ascomycota</taxon>
        <taxon>Pezizomycotina</taxon>
        <taxon>Leotiomycetes</taxon>
        <taxon>Helotiales</taxon>
        <taxon>Mollisiaceae</taxon>
        <taxon>Phialocephala</taxon>
        <taxon>Phialocephala fortinii species complex</taxon>
    </lineage>
</organism>
<proteinExistence type="predicted"/>
<accession>A0A1L7WUZ5</accession>
<reference evidence="1 2" key="1">
    <citation type="submission" date="2016-03" db="EMBL/GenBank/DDBJ databases">
        <authorList>
            <person name="Ploux O."/>
        </authorList>
    </citation>
    <scope>NUCLEOTIDE SEQUENCE [LARGE SCALE GENOMIC DNA]</scope>
    <source>
        <strain evidence="1 2">UAMH 11012</strain>
    </source>
</reference>
<protein>
    <submittedName>
        <fullName evidence="1">Uncharacterized protein</fullName>
    </submittedName>
</protein>
<dbReference type="AlphaFoldDB" id="A0A1L7WUZ5"/>
<sequence>MQQSIIPPPPITIVVAQSAPENLLSWYVVAAADVEVEIAADVFVAVGVPILDMEDGEEGEDKAVTVTVTKSEIAFESVADAELADSVDIPRCSEDAALGKESTIGTLDILG</sequence>